<evidence type="ECO:0000256" key="3">
    <source>
        <dbReference type="ARBA" id="ARBA00022692"/>
    </source>
</evidence>
<proteinExistence type="inferred from homology"/>
<comment type="similarity">
    <text evidence="7">Belongs to the NhaA Na(+)/H(+) (TC 2.A.33) antiporter family.</text>
</comment>
<dbReference type="PANTHER" id="PTHR30341:SF0">
    <property type="entry name" value="NA(+)_H(+) ANTIPORTER NHAA"/>
    <property type="match status" value="1"/>
</dbReference>
<dbReference type="GO" id="GO:0006885">
    <property type="term" value="P:regulation of pH"/>
    <property type="evidence" value="ECO:0007669"/>
    <property type="project" value="UniProtKB-UniRule"/>
</dbReference>
<dbReference type="InterPro" id="IPR023171">
    <property type="entry name" value="Na/H_antiporter_dom_sf"/>
</dbReference>
<keyword evidence="7" id="KW-0406">Ion transport</keyword>
<evidence type="ECO:0000256" key="4">
    <source>
        <dbReference type="ARBA" id="ARBA00022989"/>
    </source>
</evidence>
<keyword evidence="7" id="KW-0915">Sodium</keyword>
<keyword evidence="6 7" id="KW-0739">Sodium transport</keyword>
<dbReference type="GO" id="GO:0005886">
    <property type="term" value="C:plasma membrane"/>
    <property type="evidence" value="ECO:0007669"/>
    <property type="project" value="UniProtKB-SubCell"/>
</dbReference>
<feature type="transmembrane region" description="Helical" evidence="7">
    <location>
        <begin position="330"/>
        <end position="352"/>
    </location>
</feature>
<evidence type="ECO:0000256" key="5">
    <source>
        <dbReference type="ARBA" id="ARBA00023136"/>
    </source>
</evidence>
<feature type="transmembrane region" description="Helical" evidence="7">
    <location>
        <begin position="59"/>
        <end position="77"/>
    </location>
</feature>
<dbReference type="AlphaFoldDB" id="A0A369WSS5"/>
<dbReference type="OrthoDB" id="9808135at2"/>
<dbReference type="NCBIfam" id="TIGR00773">
    <property type="entry name" value="NhaA"/>
    <property type="match status" value="1"/>
</dbReference>
<comment type="subcellular location">
    <subcellularLocation>
        <location evidence="1">Cell inner membrane</location>
        <topology evidence="1">Multi-pass membrane protein</topology>
    </subcellularLocation>
    <subcellularLocation>
        <location evidence="7">Cell membrane</location>
        <topology evidence="7">Multi-pass membrane protein</topology>
    </subcellularLocation>
</comment>
<evidence type="ECO:0000256" key="2">
    <source>
        <dbReference type="ARBA" id="ARBA00022475"/>
    </source>
</evidence>
<evidence type="ECO:0000256" key="6">
    <source>
        <dbReference type="ARBA" id="ARBA00023201"/>
    </source>
</evidence>
<evidence type="ECO:0000256" key="7">
    <source>
        <dbReference type="HAMAP-Rule" id="MF_01844"/>
    </source>
</evidence>
<keyword evidence="7" id="KW-0050">Antiport</keyword>
<keyword evidence="2 7" id="KW-1003">Cell membrane</keyword>
<keyword evidence="9" id="KW-1185">Reference proteome</keyword>
<accession>A0A369WSS5</accession>
<dbReference type="NCBIfam" id="NF007111">
    <property type="entry name" value="PRK09560.1"/>
    <property type="match status" value="1"/>
</dbReference>
<feature type="transmembrane region" description="Helical" evidence="7">
    <location>
        <begin position="98"/>
        <end position="115"/>
    </location>
</feature>
<dbReference type="Proteomes" id="UP000253769">
    <property type="component" value="Unassembled WGS sequence"/>
</dbReference>
<sequence>MIATIRSFLRLESASGIVLVLAAAAALIMANSPLSPYYDLLLDIPVQVRIGKLDIDKPLLLWINDGLMVIFFFLIGLELKREAIEGELSDIRKVTLPALGAIGGMAVPGIIYVLVNQGDPLALRGWAIPTATDIAFVLGILALLGNRVPITLKIFLVSLAIFDDIGAIAIIALFYTESISESAIGLAGACMLVLLVLNRRRVMDYTPYILIGVLMWIAILKSGIHATLAGVILALFIPLKSRTKPGYSPLKSLEHDLHGTVAFGILPIFAFANSGVPLAGISADFILHPVTLGIALGLFLGKQIGVFLFCWIGIKLGLAKLPDGIRWSSLYGAALLCGVGFTMSLFIGSLAFEDAARGLFDERLGVMFGSLVCGICGFVMLRITLKDPEQQQQPPK</sequence>
<dbReference type="NCBIfam" id="NF007112">
    <property type="entry name" value="PRK09561.1"/>
    <property type="match status" value="1"/>
</dbReference>
<evidence type="ECO:0000313" key="8">
    <source>
        <dbReference type="EMBL" id="RDE22535.1"/>
    </source>
</evidence>
<keyword evidence="7" id="KW-0813">Transport</keyword>
<reference evidence="8 9" key="1">
    <citation type="submission" date="2018-07" db="EMBL/GenBank/DDBJ databases">
        <title>Motiliproteus coralliicola sp. nov., a bacterium isolated from Coral.</title>
        <authorList>
            <person name="Wang G."/>
        </authorList>
    </citation>
    <scope>NUCLEOTIDE SEQUENCE [LARGE SCALE GENOMIC DNA]</scope>
    <source>
        <strain evidence="8 9">C34</strain>
    </source>
</reference>
<name>A0A369WSS5_9GAMM</name>
<feature type="transmembrane region" description="Helical" evidence="7">
    <location>
        <begin position="121"/>
        <end position="144"/>
    </location>
</feature>
<dbReference type="EMBL" id="QQOH01000002">
    <property type="protein sequence ID" value="RDE22535.1"/>
    <property type="molecule type" value="Genomic_DNA"/>
</dbReference>
<comment type="catalytic activity">
    <reaction evidence="7">
        <text>Na(+)(in) + 2 H(+)(out) = Na(+)(out) + 2 H(+)(in)</text>
        <dbReference type="Rhea" id="RHEA:29251"/>
        <dbReference type="ChEBI" id="CHEBI:15378"/>
        <dbReference type="ChEBI" id="CHEBI:29101"/>
    </reaction>
</comment>
<dbReference type="Pfam" id="PF06965">
    <property type="entry name" value="Na_H_antiport_1"/>
    <property type="match status" value="1"/>
</dbReference>
<feature type="transmembrane region" description="Helical" evidence="7">
    <location>
        <begin position="182"/>
        <end position="197"/>
    </location>
</feature>
<dbReference type="RefSeq" id="WP_114695165.1">
    <property type="nucleotide sequence ID" value="NZ_QQOH01000002.1"/>
</dbReference>
<dbReference type="InterPro" id="IPR004670">
    <property type="entry name" value="NhaA"/>
</dbReference>
<feature type="transmembrane region" description="Helical" evidence="7">
    <location>
        <begin position="156"/>
        <end position="176"/>
    </location>
</feature>
<organism evidence="8 9">
    <name type="scientific">Motiliproteus coralliicola</name>
    <dbReference type="NCBI Taxonomy" id="2283196"/>
    <lineage>
        <taxon>Bacteria</taxon>
        <taxon>Pseudomonadati</taxon>
        <taxon>Pseudomonadota</taxon>
        <taxon>Gammaproteobacteria</taxon>
        <taxon>Oceanospirillales</taxon>
        <taxon>Oceanospirillaceae</taxon>
        <taxon>Motiliproteus</taxon>
    </lineage>
</organism>
<comment type="function">
    <text evidence="7">Na(+)/H(+) antiporter that extrudes sodium in exchange for external protons.</text>
</comment>
<keyword evidence="3 7" id="KW-0812">Transmembrane</keyword>
<dbReference type="PANTHER" id="PTHR30341">
    <property type="entry name" value="SODIUM ION/PROTON ANTIPORTER NHAA-RELATED"/>
    <property type="match status" value="1"/>
</dbReference>
<feature type="transmembrane region" description="Helical" evidence="7">
    <location>
        <begin position="290"/>
        <end position="314"/>
    </location>
</feature>
<evidence type="ECO:0000256" key="1">
    <source>
        <dbReference type="ARBA" id="ARBA00004429"/>
    </source>
</evidence>
<evidence type="ECO:0000313" key="9">
    <source>
        <dbReference type="Proteomes" id="UP000253769"/>
    </source>
</evidence>
<feature type="transmembrane region" description="Helical" evidence="7">
    <location>
        <begin position="257"/>
        <end position="278"/>
    </location>
</feature>
<dbReference type="HAMAP" id="MF_01844">
    <property type="entry name" value="NhaA"/>
    <property type="match status" value="1"/>
</dbReference>
<dbReference type="Gene3D" id="1.20.1530.10">
    <property type="entry name" value="Na+/H+ antiporter like domain"/>
    <property type="match status" value="1"/>
</dbReference>
<keyword evidence="5 7" id="KW-0472">Membrane</keyword>
<keyword evidence="4 7" id="KW-1133">Transmembrane helix</keyword>
<dbReference type="GO" id="GO:0015385">
    <property type="term" value="F:sodium:proton antiporter activity"/>
    <property type="evidence" value="ECO:0007669"/>
    <property type="project" value="UniProtKB-UniRule"/>
</dbReference>
<comment type="caution">
    <text evidence="8">The sequence shown here is derived from an EMBL/GenBank/DDBJ whole genome shotgun (WGS) entry which is preliminary data.</text>
</comment>
<protein>
    <recommendedName>
        <fullName evidence="7">Na(+)/H(+) antiporter NhaA</fullName>
    </recommendedName>
    <alternativeName>
        <fullName evidence="7">Sodium/proton antiporter NhaA</fullName>
    </alternativeName>
</protein>
<feature type="transmembrane region" description="Helical" evidence="7">
    <location>
        <begin position="209"/>
        <end position="237"/>
    </location>
</feature>
<gene>
    <name evidence="7 8" type="primary">nhaA</name>
    <name evidence="8" type="ORF">DV711_08045</name>
</gene>
<feature type="transmembrane region" description="Helical" evidence="7">
    <location>
        <begin position="364"/>
        <end position="385"/>
    </location>
</feature>